<proteinExistence type="predicted"/>
<dbReference type="Proteomes" id="UP000053558">
    <property type="component" value="Unassembled WGS sequence"/>
</dbReference>
<dbReference type="OMA" id="HARCTGH"/>
<dbReference type="RefSeq" id="XP_007768813.1">
    <property type="nucleotide sequence ID" value="XM_007770623.1"/>
</dbReference>
<organism evidence="1 2">
    <name type="scientific">Coniophora puteana (strain RWD-64-598)</name>
    <name type="common">Brown rot fungus</name>
    <dbReference type="NCBI Taxonomy" id="741705"/>
    <lineage>
        <taxon>Eukaryota</taxon>
        <taxon>Fungi</taxon>
        <taxon>Dikarya</taxon>
        <taxon>Basidiomycota</taxon>
        <taxon>Agaricomycotina</taxon>
        <taxon>Agaricomycetes</taxon>
        <taxon>Agaricomycetidae</taxon>
        <taxon>Boletales</taxon>
        <taxon>Coniophorineae</taxon>
        <taxon>Coniophoraceae</taxon>
        <taxon>Coniophora</taxon>
    </lineage>
</organism>
<sequence length="592" mass="65816">MPDEQPAKPLPFQDMHNEALYQQYLKYWEGLCLTANQLQPHLFLGPPFEVAHVPAFSQYLKGYLHPVLPLDQSDFIEADCTAVWCIESTVAGIAPPVVQSDQYLMLGVKKEAAVFSTFDNDMPAPAPAVLSGVRTLDAAHRGASEDCPTVQIPVRDNHLAMLTLAWSYILSAHWSETQGGSILFASAAPIGLATSVELRGRDHHRVRTHDPEAAVWWSHVLAPKAGWVASIQRFDTTFHSPWSIRPRGTAPSFYIEVPTPLHGLPVAPDSARAYSYLESYVSTYGLEEQAEMALLAALLVPSHLRRNCPYRLPYPCHTADTMQHLRSGEGRTTRALSSVPRLMTISATDPFLILRNALYNPEVSCTSVEEWAMAASRRWPDSSGAGTVIGCLRSPQAAWWWIAAGVTGLSQRIRLIADEQCSNLALAAWTGIPQGYLTSTLFRDVRVGLKHDMENGRHVILREEEMPVLFMSTLHDVTGKIFVPLEADWKPVGYSILSASTDVVQQVTKHGASLRLAFRCLVWEGSISCSPRVQQVFDDDIPPRVPTHVATITNRIAVRQTLLHMADWRGSDADKTGDFDVDEWIKPYTYFL</sequence>
<accession>A0A5M3MS57</accession>
<dbReference type="OrthoDB" id="3549294at2759"/>
<evidence type="ECO:0000313" key="2">
    <source>
        <dbReference type="Proteomes" id="UP000053558"/>
    </source>
</evidence>
<evidence type="ECO:0000313" key="1">
    <source>
        <dbReference type="EMBL" id="EIW81485.1"/>
    </source>
</evidence>
<comment type="caution">
    <text evidence="1">The sequence shown here is derived from an EMBL/GenBank/DDBJ whole genome shotgun (WGS) entry which is preliminary data.</text>
</comment>
<dbReference type="AlphaFoldDB" id="A0A5M3MS57"/>
<protein>
    <submittedName>
        <fullName evidence="1">Uncharacterized protein</fullName>
    </submittedName>
</protein>
<dbReference type="KEGG" id="cput:CONPUDRAFT_144237"/>
<dbReference type="GeneID" id="19201916"/>
<reference evidence="2" key="1">
    <citation type="journal article" date="2012" name="Science">
        <title>The Paleozoic origin of enzymatic lignin decomposition reconstructed from 31 fungal genomes.</title>
        <authorList>
            <person name="Floudas D."/>
            <person name="Binder M."/>
            <person name="Riley R."/>
            <person name="Barry K."/>
            <person name="Blanchette R.A."/>
            <person name="Henrissat B."/>
            <person name="Martinez A.T."/>
            <person name="Otillar R."/>
            <person name="Spatafora J.W."/>
            <person name="Yadav J.S."/>
            <person name="Aerts A."/>
            <person name="Benoit I."/>
            <person name="Boyd A."/>
            <person name="Carlson A."/>
            <person name="Copeland A."/>
            <person name="Coutinho P.M."/>
            <person name="de Vries R.P."/>
            <person name="Ferreira P."/>
            <person name="Findley K."/>
            <person name="Foster B."/>
            <person name="Gaskell J."/>
            <person name="Glotzer D."/>
            <person name="Gorecki P."/>
            <person name="Heitman J."/>
            <person name="Hesse C."/>
            <person name="Hori C."/>
            <person name="Igarashi K."/>
            <person name="Jurgens J.A."/>
            <person name="Kallen N."/>
            <person name="Kersten P."/>
            <person name="Kohler A."/>
            <person name="Kuees U."/>
            <person name="Kumar T.K.A."/>
            <person name="Kuo A."/>
            <person name="LaButti K."/>
            <person name="Larrondo L.F."/>
            <person name="Lindquist E."/>
            <person name="Ling A."/>
            <person name="Lombard V."/>
            <person name="Lucas S."/>
            <person name="Lundell T."/>
            <person name="Martin R."/>
            <person name="McLaughlin D.J."/>
            <person name="Morgenstern I."/>
            <person name="Morin E."/>
            <person name="Murat C."/>
            <person name="Nagy L.G."/>
            <person name="Nolan M."/>
            <person name="Ohm R.A."/>
            <person name="Patyshakuliyeva A."/>
            <person name="Rokas A."/>
            <person name="Ruiz-Duenas F.J."/>
            <person name="Sabat G."/>
            <person name="Salamov A."/>
            <person name="Samejima M."/>
            <person name="Schmutz J."/>
            <person name="Slot J.C."/>
            <person name="St John F."/>
            <person name="Stenlid J."/>
            <person name="Sun H."/>
            <person name="Sun S."/>
            <person name="Syed K."/>
            <person name="Tsang A."/>
            <person name="Wiebenga A."/>
            <person name="Young D."/>
            <person name="Pisabarro A."/>
            <person name="Eastwood D.C."/>
            <person name="Martin F."/>
            <person name="Cullen D."/>
            <person name="Grigoriev I.V."/>
            <person name="Hibbett D.S."/>
        </authorList>
    </citation>
    <scope>NUCLEOTIDE SEQUENCE [LARGE SCALE GENOMIC DNA]</scope>
    <source>
        <strain evidence="2">RWD-64-598 SS2</strain>
    </source>
</reference>
<gene>
    <name evidence="1" type="ORF">CONPUDRAFT_144237</name>
</gene>
<name>A0A5M3MS57_CONPW</name>
<dbReference type="EMBL" id="JH711578">
    <property type="protein sequence ID" value="EIW81485.1"/>
    <property type="molecule type" value="Genomic_DNA"/>
</dbReference>
<keyword evidence="2" id="KW-1185">Reference proteome</keyword>